<keyword evidence="3" id="KW-0378">Hydrolase</keyword>
<organism evidence="3 5">
    <name type="scientific">Capnocytophaga haemolytica</name>
    <dbReference type="NCBI Taxonomy" id="45243"/>
    <lineage>
        <taxon>Bacteria</taxon>
        <taxon>Pseudomonadati</taxon>
        <taxon>Bacteroidota</taxon>
        <taxon>Flavobacteriia</taxon>
        <taxon>Flavobacteriales</taxon>
        <taxon>Flavobacteriaceae</taxon>
        <taxon>Capnocytophaga</taxon>
    </lineage>
</organism>
<dbReference type="EMBL" id="CP014227">
    <property type="protein sequence ID" value="AMD84123.1"/>
    <property type="molecule type" value="Genomic_DNA"/>
</dbReference>
<dbReference type="Proteomes" id="UP000065822">
    <property type="component" value="Chromosome"/>
</dbReference>
<accession>A0AAX2GZK3</accession>
<evidence type="ECO:0000313" key="3">
    <source>
        <dbReference type="EMBL" id="SNV13277.1"/>
    </source>
</evidence>
<name>A0AAX2GZK3_9FLAO</name>
<gene>
    <name evidence="3" type="primary">ydeA</name>
    <name evidence="2" type="ORF">AXF12_00355</name>
    <name evidence="3" type="ORF">SAMEA44541418_01703</name>
</gene>
<keyword evidence="4" id="KW-1185">Reference proteome</keyword>
<dbReference type="AlphaFoldDB" id="A0AAX2GZK3"/>
<dbReference type="GO" id="GO:0016798">
    <property type="term" value="F:hydrolase activity, acting on glycosyl bonds"/>
    <property type="evidence" value="ECO:0007669"/>
    <property type="project" value="UniProtKB-KW"/>
</dbReference>
<reference evidence="3 5" key="2">
    <citation type="submission" date="2017-06" db="EMBL/GenBank/DDBJ databases">
        <authorList>
            <consortium name="Pathogen Informatics"/>
        </authorList>
    </citation>
    <scope>NUCLEOTIDE SEQUENCE [LARGE SCALE GENOMIC DNA]</scope>
    <source>
        <strain evidence="3 5">NCTC12947</strain>
    </source>
</reference>
<protein>
    <submittedName>
        <fullName evidence="2">Thiamine biosynthesis protein ThiJ</fullName>
    </submittedName>
    <submittedName>
        <fullName evidence="3">Uncharacterized protease ydeA</fullName>
        <ecNumber evidence="3">3.2.-.-</ecNumber>
    </submittedName>
</protein>
<dbReference type="PANTHER" id="PTHR48094">
    <property type="entry name" value="PROTEIN/NUCLEIC ACID DEGLYCASE DJ-1-RELATED"/>
    <property type="match status" value="1"/>
</dbReference>
<dbReference type="Gene3D" id="3.40.50.880">
    <property type="match status" value="1"/>
</dbReference>
<evidence type="ECO:0000259" key="1">
    <source>
        <dbReference type="Pfam" id="PF01965"/>
    </source>
</evidence>
<dbReference type="EC" id="3.2.-.-" evidence="3"/>
<dbReference type="Proteomes" id="UP000215539">
    <property type="component" value="Chromosome 1"/>
</dbReference>
<dbReference type="Pfam" id="PF01965">
    <property type="entry name" value="DJ-1_PfpI"/>
    <property type="match status" value="1"/>
</dbReference>
<dbReference type="GO" id="GO:0008233">
    <property type="term" value="F:peptidase activity"/>
    <property type="evidence" value="ECO:0007669"/>
    <property type="project" value="UniProtKB-KW"/>
</dbReference>
<proteinExistence type="predicted"/>
<sequence length="203" mass="22170">MKKEVVFIILDQFANWESAYLAAALETDFVTNNYTISYASTDKNVKTSIGNMKVLPDLTIDAIPSSAEALVLIGANESWRTLGEEAQSKIITTVQQFKKANKVVAAICDGAYFLAVNGLLNDCKHTTNRLEEIKGVGAYTNEDNYVHTALEAVSDKKIVTAKGDSALHFAASVLRALGDIPEQGIRIFYTAHSLGFEKAMELM</sequence>
<dbReference type="SUPFAM" id="SSF52317">
    <property type="entry name" value="Class I glutamine amidotransferase-like"/>
    <property type="match status" value="1"/>
</dbReference>
<dbReference type="InterPro" id="IPR002818">
    <property type="entry name" value="DJ-1/PfpI"/>
</dbReference>
<dbReference type="EMBL" id="LT906449">
    <property type="protein sequence ID" value="SNV13277.1"/>
    <property type="molecule type" value="Genomic_DNA"/>
</dbReference>
<dbReference type="InterPro" id="IPR050325">
    <property type="entry name" value="Prot/Nucl_acid_deglycase"/>
</dbReference>
<dbReference type="GO" id="GO:0006508">
    <property type="term" value="P:proteolysis"/>
    <property type="evidence" value="ECO:0007669"/>
    <property type="project" value="UniProtKB-KW"/>
</dbReference>
<keyword evidence="3" id="KW-0326">Glycosidase</keyword>
<evidence type="ECO:0000313" key="2">
    <source>
        <dbReference type="EMBL" id="AMD84123.1"/>
    </source>
</evidence>
<dbReference type="RefSeq" id="WP_066427572.1">
    <property type="nucleotide sequence ID" value="NZ_CP014227.1"/>
</dbReference>
<dbReference type="InterPro" id="IPR029062">
    <property type="entry name" value="Class_I_gatase-like"/>
</dbReference>
<keyword evidence="3" id="KW-0645">Protease</keyword>
<evidence type="ECO:0000313" key="4">
    <source>
        <dbReference type="Proteomes" id="UP000065822"/>
    </source>
</evidence>
<dbReference type="KEGG" id="chg:AXF12_00355"/>
<dbReference type="GO" id="GO:0005737">
    <property type="term" value="C:cytoplasm"/>
    <property type="evidence" value="ECO:0007669"/>
    <property type="project" value="TreeGrafter"/>
</dbReference>
<feature type="domain" description="DJ-1/PfpI" evidence="1">
    <location>
        <begin position="3"/>
        <end position="175"/>
    </location>
</feature>
<evidence type="ECO:0000313" key="5">
    <source>
        <dbReference type="Proteomes" id="UP000215539"/>
    </source>
</evidence>
<dbReference type="PANTHER" id="PTHR48094:SF19">
    <property type="entry name" value="DJ-1_PFPI DOMAIN-CONTAINING PROTEIN"/>
    <property type="match status" value="1"/>
</dbReference>
<reference evidence="2 4" key="1">
    <citation type="submission" date="2016-02" db="EMBL/GenBank/DDBJ databases">
        <authorList>
            <person name="Holder M.E."/>
            <person name="Ajami N.J."/>
            <person name="Petrosino J.F."/>
        </authorList>
    </citation>
    <scope>NUCLEOTIDE SEQUENCE [LARGE SCALE GENOMIC DNA]</scope>
    <source>
        <strain evidence="2 4">CCUG 32990</strain>
    </source>
</reference>